<keyword evidence="9" id="KW-1185">Reference proteome</keyword>
<keyword evidence="5 6" id="KW-0472">Membrane</keyword>
<evidence type="ECO:0000259" key="7">
    <source>
        <dbReference type="Pfam" id="PF05140"/>
    </source>
</evidence>
<organism evidence="8 9">
    <name type="scientific">Thermoflavimicrobium dichotomicum</name>
    <dbReference type="NCBI Taxonomy" id="46223"/>
    <lineage>
        <taxon>Bacteria</taxon>
        <taxon>Bacillati</taxon>
        <taxon>Bacillota</taxon>
        <taxon>Bacilli</taxon>
        <taxon>Bacillales</taxon>
        <taxon>Thermoactinomycetaceae</taxon>
        <taxon>Thermoflavimicrobium</taxon>
    </lineage>
</organism>
<keyword evidence="2 6" id="KW-0812">Transmembrane</keyword>
<dbReference type="InterPro" id="IPR007816">
    <property type="entry name" value="ResB-like_domain"/>
</dbReference>
<dbReference type="GO" id="GO:0017004">
    <property type="term" value="P:cytochrome complex assembly"/>
    <property type="evidence" value="ECO:0007669"/>
    <property type="project" value="UniProtKB-KW"/>
</dbReference>
<keyword evidence="4 6" id="KW-1133">Transmembrane helix</keyword>
<feature type="transmembrane region" description="Helical" evidence="6">
    <location>
        <begin position="162"/>
        <end position="181"/>
    </location>
</feature>
<evidence type="ECO:0000256" key="1">
    <source>
        <dbReference type="ARBA" id="ARBA00004141"/>
    </source>
</evidence>
<evidence type="ECO:0000256" key="6">
    <source>
        <dbReference type="SAM" id="Phobius"/>
    </source>
</evidence>
<feature type="transmembrane region" description="Helical" evidence="6">
    <location>
        <begin position="257"/>
        <end position="280"/>
    </location>
</feature>
<keyword evidence="3" id="KW-0201">Cytochrome c-type biogenesis</keyword>
<dbReference type="PANTHER" id="PTHR31566">
    <property type="entry name" value="CYTOCHROME C BIOGENESIS PROTEIN CCS1, CHLOROPLASTIC"/>
    <property type="match status" value="1"/>
</dbReference>
<name>A0A1I3TXG1_9BACL</name>
<dbReference type="InterPro" id="IPR023494">
    <property type="entry name" value="Cyt_c_bgen_Ccs1/CcsB/ResB"/>
</dbReference>
<evidence type="ECO:0000256" key="3">
    <source>
        <dbReference type="ARBA" id="ARBA00022748"/>
    </source>
</evidence>
<feature type="transmembrane region" description="Helical" evidence="6">
    <location>
        <begin position="490"/>
        <end position="510"/>
    </location>
</feature>
<proteinExistence type="predicted"/>
<evidence type="ECO:0000256" key="2">
    <source>
        <dbReference type="ARBA" id="ARBA00022692"/>
    </source>
</evidence>
<dbReference type="AlphaFoldDB" id="A0A1I3TXG1"/>
<dbReference type="PANTHER" id="PTHR31566:SF0">
    <property type="entry name" value="CYTOCHROME C BIOGENESIS PROTEIN CCS1, CHLOROPLASTIC"/>
    <property type="match status" value="1"/>
</dbReference>
<feature type="domain" description="ResB-like" evidence="7">
    <location>
        <begin position="105"/>
        <end position="445"/>
    </location>
</feature>
<dbReference type="GO" id="GO:0016020">
    <property type="term" value="C:membrane"/>
    <property type="evidence" value="ECO:0007669"/>
    <property type="project" value="UniProtKB-SubCell"/>
</dbReference>
<evidence type="ECO:0000256" key="5">
    <source>
        <dbReference type="ARBA" id="ARBA00023136"/>
    </source>
</evidence>
<reference evidence="8 9" key="1">
    <citation type="submission" date="2016-10" db="EMBL/GenBank/DDBJ databases">
        <authorList>
            <person name="de Groot N.N."/>
        </authorList>
    </citation>
    <scope>NUCLEOTIDE SEQUENCE [LARGE SCALE GENOMIC DNA]</scope>
    <source>
        <strain evidence="8 9">DSM 44778</strain>
    </source>
</reference>
<gene>
    <name evidence="8" type="ORF">SAMN05421852_1206</name>
</gene>
<accession>A0A1I3TXG1</accession>
<dbReference type="EMBL" id="FORR01000020">
    <property type="protein sequence ID" value="SFJ74989.1"/>
    <property type="molecule type" value="Genomic_DNA"/>
</dbReference>
<sequence length="557" mass="64610">MIVQIIFKFSGRVEEEYGDIMKFRISQCLVLSLGGNGMIENTKCECGHNNPIGTILCEHCGKPLTEEMKEKKTIEREMRYEGTARRSQKQTKNWIDQIWSFFSSVKVAVILILITLVAAGIGTIFPQERLTGSSNPELFYKEKYGVWGEWYYQLGFSDMYNSWWFVTLIAMIGVSLVICSLDRVIPLYRALKNQTVVKSTDFILRQRISHQETIDQKEKEEKVQKLIEALKKRYYHIREEDGSILAEKGRISRWGPYINHIGLIIFLFGVLLRSLVPGWYLDQALYIREGDTVKVPEMPYYVKNERFKLETYQGEYAGVPKKYQTDAVLYQKDPSGKLVPVHKQSILVNHPLEYKDLLLYQMDFRVEPKAIKLKVVEKKTKKVLGQFAVNLREIKPDQVYRVADLEIRALEYYPDFALEDGRPITESQEPNRPAFIFEVKKKGQKQGEKSWVISGQNTDQLTPNNQYDIDLAGLEMAQSSGLMVRVDKSLPIIFVGGIICLIGLVMGFYWHHRRVWVRYQDGVLYLGAHTNKSWFSLRRELDQIAKQIGINLKLIQE</sequence>
<evidence type="ECO:0000313" key="8">
    <source>
        <dbReference type="EMBL" id="SFJ74989.1"/>
    </source>
</evidence>
<evidence type="ECO:0000256" key="4">
    <source>
        <dbReference type="ARBA" id="ARBA00022989"/>
    </source>
</evidence>
<dbReference type="STRING" id="46223.SAMN05421852_1206"/>
<comment type="subcellular location">
    <subcellularLocation>
        <location evidence="1">Membrane</location>
        <topology evidence="1">Multi-pass membrane protein</topology>
    </subcellularLocation>
</comment>
<dbReference type="Pfam" id="PF05140">
    <property type="entry name" value="ResB"/>
    <property type="match status" value="1"/>
</dbReference>
<dbReference type="OrthoDB" id="9770923at2"/>
<dbReference type="Proteomes" id="UP000199545">
    <property type="component" value="Unassembled WGS sequence"/>
</dbReference>
<feature type="transmembrane region" description="Helical" evidence="6">
    <location>
        <begin position="98"/>
        <end position="125"/>
    </location>
</feature>
<protein>
    <submittedName>
        <fullName evidence="8">Cytochrome c biogenesis protein</fullName>
    </submittedName>
</protein>
<evidence type="ECO:0000313" key="9">
    <source>
        <dbReference type="Proteomes" id="UP000199545"/>
    </source>
</evidence>